<evidence type="ECO:0000313" key="4">
    <source>
        <dbReference type="Proteomes" id="UP000267251"/>
    </source>
</evidence>
<gene>
    <name evidence="3" type="ORF">BJ684DRAFT_17468</name>
</gene>
<keyword evidence="2" id="KW-0472">Membrane</keyword>
<keyword evidence="4" id="KW-1185">Reference proteome</keyword>
<feature type="non-terminal residue" evidence="3">
    <location>
        <position position="1"/>
    </location>
</feature>
<feature type="compositionally biased region" description="Acidic residues" evidence="1">
    <location>
        <begin position="262"/>
        <end position="273"/>
    </location>
</feature>
<dbReference type="EMBL" id="KZ988532">
    <property type="protein sequence ID" value="RKP12001.1"/>
    <property type="molecule type" value="Genomic_DNA"/>
</dbReference>
<dbReference type="PANTHER" id="PTHR47842:SF1">
    <property type="entry name" value="DUF676 DOMAIN-CONTAINING PROTEIN"/>
    <property type="match status" value="1"/>
</dbReference>
<dbReference type="AlphaFoldDB" id="A0A4P9Y1Q5"/>
<evidence type="ECO:0000256" key="1">
    <source>
        <dbReference type="SAM" id="MobiDB-lite"/>
    </source>
</evidence>
<evidence type="ECO:0000256" key="2">
    <source>
        <dbReference type="SAM" id="Phobius"/>
    </source>
</evidence>
<keyword evidence="2" id="KW-1133">Transmembrane helix</keyword>
<feature type="transmembrane region" description="Helical" evidence="2">
    <location>
        <begin position="152"/>
        <end position="171"/>
    </location>
</feature>
<dbReference type="Proteomes" id="UP000267251">
    <property type="component" value="Unassembled WGS sequence"/>
</dbReference>
<protein>
    <submittedName>
        <fullName evidence="3">Uncharacterized protein</fullName>
    </submittedName>
</protein>
<accession>A0A4P9Y1Q5</accession>
<dbReference type="PANTHER" id="PTHR47842">
    <property type="entry name" value="EXPRESSED PROTEIN"/>
    <property type="match status" value="1"/>
</dbReference>
<name>A0A4P9Y1Q5_9FUNG</name>
<keyword evidence="2" id="KW-0812">Transmembrane</keyword>
<feature type="region of interest" description="Disordered" evidence="1">
    <location>
        <begin position="256"/>
        <end position="275"/>
    </location>
</feature>
<proteinExistence type="predicted"/>
<reference evidence="4" key="1">
    <citation type="journal article" date="2018" name="Nat. Microbiol.">
        <title>Leveraging single-cell genomics to expand the fungal tree of life.</title>
        <authorList>
            <person name="Ahrendt S.R."/>
            <person name="Quandt C.A."/>
            <person name="Ciobanu D."/>
            <person name="Clum A."/>
            <person name="Salamov A."/>
            <person name="Andreopoulos B."/>
            <person name="Cheng J.F."/>
            <person name="Woyke T."/>
            <person name="Pelin A."/>
            <person name="Henrissat B."/>
            <person name="Reynolds N.K."/>
            <person name="Benny G.L."/>
            <person name="Smith M.E."/>
            <person name="James T.Y."/>
            <person name="Grigoriev I.V."/>
        </authorList>
    </citation>
    <scope>NUCLEOTIDE SEQUENCE [LARGE SCALE GENOMIC DNA]</scope>
</reference>
<sequence length="328" mass="37154">YFPTQLASQVRRELNHEDWHVDSIVFPTFDTKGEYVIALDRLCEWVKKQVEDRHRRLFSHVYTLFLGHSMGGLLAADAHQHFSSASSELAKHRSLGALAYDTPYIGLHPDLFDRTAVERASQWTRHIGKAFSHQLYGKGMERTGEAMLKRRWGALAVVALSASALAAVVVARDRVQAGIRYITDHLEYVGALVREEEMYGRLRRARSACGSDIFHCFYTSLDLEADVVQDRTFILPPSLQDLASLDGIDPSKLESISRDGIESDGDEQNEEDQVGWLNDPHFTVVPMAAMDELEAHTNMFNPNINYNYDAMMEDTAWLITQRVYSISG</sequence>
<evidence type="ECO:0000313" key="3">
    <source>
        <dbReference type="EMBL" id="RKP12001.1"/>
    </source>
</evidence>
<dbReference type="OrthoDB" id="442243at2759"/>
<organism evidence="3 4">
    <name type="scientific">Piptocephalis cylindrospora</name>
    <dbReference type="NCBI Taxonomy" id="1907219"/>
    <lineage>
        <taxon>Eukaryota</taxon>
        <taxon>Fungi</taxon>
        <taxon>Fungi incertae sedis</taxon>
        <taxon>Zoopagomycota</taxon>
        <taxon>Zoopagomycotina</taxon>
        <taxon>Zoopagomycetes</taxon>
        <taxon>Zoopagales</taxon>
        <taxon>Piptocephalidaceae</taxon>
        <taxon>Piptocephalis</taxon>
    </lineage>
</organism>